<proteinExistence type="predicted"/>
<dbReference type="GO" id="GO:0050661">
    <property type="term" value="F:NADP binding"/>
    <property type="evidence" value="ECO:0007669"/>
    <property type="project" value="InterPro"/>
</dbReference>
<protein>
    <submittedName>
        <fullName evidence="2">Glutamyl-tRNA reductase</fullName>
        <ecNumber evidence="2">1.2.1.70</ecNumber>
    </submittedName>
</protein>
<dbReference type="AlphaFoldDB" id="A0A380FJ32"/>
<keyword evidence="2" id="KW-0560">Oxidoreductase</keyword>
<dbReference type="SUPFAM" id="SSF69742">
    <property type="entry name" value="Glutamyl tRNA-reductase catalytic, N-terminal domain"/>
    <property type="match status" value="1"/>
</dbReference>
<dbReference type="Proteomes" id="UP000255277">
    <property type="component" value="Unassembled WGS sequence"/>
</dbReference>
<dbReference type="InterPro" id="IPR036343">
    <property type="entry name" value="GluRdtase_N_sf"/>
</dbReference>
<evidence type="ECO:0000313" key="3">
    <source>
        <dbReference type="Proteomes" id="UP000255277"/>
    </source>
</evidence>
<dbReference type="Gene3D" id="3.30.460.30">
    <property type="entry name" value="Glutamyl-tRNA reductase, N-terminal domain"/>
    <property type="match status" value="1"/>
</dbReference>
<name>A0A380FJ32_STAGA</name>
<dbReference type="Pfam" id="PF05201">
    <property type="entry name" value="GlutR_N"/>
    <property type="match status" value="1"/>
</dbReference>
<accession>A0A380FJ32</accession>
<dbReference type="GO" id="GO:0008883">
    <property type="term" value="F:glutamyl-tRNA reductase activity"/>
    <property type="evidence" value="ECO:0007669"/>
    <property type="project" value="UniProtKB-EC"/>
</dbReference>
<reference evidence="2 3" key="1">
    <citation type="submission" date="2018-06" db="EMBL/GenBank/DDBJ databases">
        <authorList>
            <consortium name="Pathogen Informatics"/>
            <person name="Doyle S."/>
        </authorList>
    </citation>
    <scope>NUCLEOTIDE SEQUENCE [LARGE SCALE GENOMIC DNA]</scope>
    <source>
        <strain evidence="2 3">NCTC12195</strain>
    </source>
</reference>
<dbReference type="InterPro" id="IPR015895">
    <property type="entry name" value="4pyrrol_synth_GluRdtase_N"/>
</dbReference>
<dbReference type="EC" id="1.2.1.70" evidence="2"/>
<dbReference type="GO" id="GO:0033014">
    <property type="term" value="P:tetrapyrrole biosynthetic process"/>
    <property type="evidence" value="ECO:0007669"/>
    <property type="project" value="InterPro"/>
</dbReference>
<evidence type="ECO:0000259" key="1">
    <source>
        <dbReference type="Pfam" id="PF05201"/>
    </source>
</evidence>
<feature type="domain" description="Glutamyl-tRNA reductase N-terminal" evidence="1">
    <location>
        <begin position="6"/>
        <end position="61"/>
    </location>
</feature>
<gene>
    <name evidence="2" type="primary">hemA_3</name>
    <name evidence="2" type="ORF">NCTC12195_02945</name>
</gene>
<sequence>MHLIAVSINHRTADVALREKVAFKDDAIRSANVDLFETKSILENVILSTCNRYRSICSRRSNSYGSLLYSTLF</sequence>
<organism evidence="2 3">
    <name type="scientific">Staphylococcus gallinarum</name>
    <dbReference type="NCBI Taxonomy" id="1293"/>
    <lineage>
        <taxon>Bacteria</taxon>
        <taxon>Bacillati</taxon>
        <taxon>Bacillota</taxon>
        <taxon>Bacilli</taxon>
        <taxon>Bacillales</taxon>
        <taxon>Staphylococcaceae</taxon>
        <taxon>Staphylococcus</taxon>
    </lineage>
</organism>
<dbReference type="EMBL" id="UHDK01000001">
    <property type="protein sequence ID" value="SUM33483.1"/>
    <property type="molecule type" value="Genomic_DNA"/>
</dbReference>
<evidence type="ECO:0000313" key="2">
    <source>
        <dbReference type="EMBL" id="SUM33483.1"/>
    </source>
</evidence>